<proteinExistence type="predicted"/>
<dbReference type="PANTHER" id="PTHR16155">
    <property type="entry name" value="DED DOMAIN-CONTAINING PROTEIN"/>
    <property type="match status" value="1"/>
</dbReference>
<dbReference type="GO" id="GO:0005737">
    <property type="term" value="C:cytoplasm"/>
    <property type="evidence" value="ECO:0007669"/>
    <property type="project" value="TreeGrafter"/>
</dbReference>
<dbReference type="Proteomes" id="UP000298787">
    <property type="component" value="Chromosome 18"/>
</dbReference>
<organism evidence="2 3">
    <name type="scientific">Collichthys lucidus</name>
    <name type="common">Big head croaker</name>
    <name type="synonym">Sciaena lucida</name>
    <dbReference type="NCBI Taxonomy" id="240159"/>
    <lineage>
        <taxon>Eukaryota</taxon>
        <taxon>Metazoa</taxon>
        <taxon>Chordata</taxon>
        <taxon>Craniata</taxon>
        <taxon>Vertebrata</taxon>
        <taxon>Euteleostomi</taxon>
        <taxon>Actinopterygii</taxon>
        <taxon>Neopterygii</taxon>
        <taxon>Teleostei</taxon>
        <taxon>Neoteleostei</taxon>
        <taxon>Acanthomorphata</taxon>
        <taxon>Eupercaria</taxon>
        <taxon>Sciaenidae</taxon>
        <taxon>Collichthys</taxon>
    </lineage>
</organism>
<name>A0A4U5VE38_COLLU</name>
<sequence length="334" mass="38447">MRTVLPPNVRMSEDPWIPSMEAPPLKKEWSLYRRCAKFVEYEVTVSDLEEIRDELKSTYEANVDDVTVAERYILSNIILCNKMHNSHQLTPVNELQTIIHRFLGTEVGCRGAEFYLLVLLLFWPEEQPLVVQEEDDEEVEEQASEDDGTEDQTWEDEDSHEEEDTRAETAQPSLKFMFDLDLQLHTTFMESAFGRDGYAKYLRGTVGKGTGLRKWIHKSRLDAIVEKEVDAELARRQETGSKEKLINQMWHNGKVWHVPEIQDILLPVQGSYFPMKPEEHEQQKVSVHVGGKEIMATEEVESEASILGSMPFYLGFTIQGPVVFKVGFPHSSDK</sequence>
<reference evidence="2 3" key="1">
    <citation type="submission" date="2019-01" db="EMBL/GenBank/DDBJ databases">
        <title>Genome Assembly of Collichthys lucidus.</title>
        <authorList>
            <person name="Cai M."/>
            <person name="Xiao S."/>
        </authorList>
    </citation>
    <scope>NUCLEOTIDE SEQUENCE [LARGE SCALE GENOMIC DNA]</scope>
    <source>
        <strain evidence="2">JT15FE1705JMU</strain>
        <tissue evidence="2">Muscle</tissue>
    </source>
</reference>
<dbReference type="PANTHER" id="PTHR16155:SF19">
    <property type="entry name" value="DED DOMAIN-CONTAINING PROTEIN"/>
    <property type="match status" value="1"/>
</dbReference>
<feature type="region of interest" description="Disordered" evidence="1">
    <location>
        <begin position="131"/>
        <end position="170"/>
    </location>
</feature>
<gene>
    <name evidence="2" type="ORF">D9C73_020336</name>
</gene>
<dbReference type="STRING" id="240159.A0A4U5VE38"/>
<dbReference type="EMBL" id="CM014095">
    <property type="protein sequence ID" value="TKS86219.1"/>
    <property type="molecule type" value="Genomic_DNA"/>
</dbReference>
<evidence type="ECO:0000313" key="2">
    <source>
        <dbReference type="EMBL" id="TKS86219.1"/>
    </source>
</evidence>
<feature type="compositionally biased region" description="Acidic residues" evidence="1">
    <location>
        <begin position="132"/>
        <end position="165"/>
    </location>
</feature>
<accession>A0A4U5VE38</accession>
<protein>
    <submittedName>
        <fullName evidence="2">Sterile alpha motif domain-containing protein 9</fullName>
    </submittedName>
</protein>
<evidence type="ECO:0000256" key="1">
    <source>
        <dbReference type="SAM" id="MobiDB-lite"/>
    </source>
</evidence>
<keyword evidence="3" id="KW-1185">Reference proteome</keyword>
<dbReference type="AlphaFoldDB" id="A0A4U5VE38"/>
<evidence type="ECO:0000313" key="3">
    <source>
        <dbReference type="Proteomes" id="UP000298787"/>
    </source>
</evidence>